<proteinExistence type="predicted"/>
<sequence length="40" mass="4518">MCSSLNPCDKCNAIYFAEESAQQVYRKCMTLTVALFLLLV</sequence>
<dbReference type="Proteomes" id="UP000515366">
    <property type="component" value="Segment"/>
</dbReference>
<dbReference type="EMBL" id="MT663719">
    <property type="protein sequence ID" value="QMV47871.1"/>
    <property type="molecule type" value="Genomic_DNA"/>
</dbReference>
<name>A0A7G5CF35_9CAUD</name>
<protein>
    <submittedName>
        <fullName evidence="1">Uncharacterized protein</fullName>
    </submittedName>
</protein>
<accession>A0A7G5CF35</accession>
<evidence type="ECO:0000313" key="1">
    <source>
        <dbReference type="EMBL" id="QMV47871.1"/>
    </source>
</evidence>
<reference evidence="1" key="1">
    <citation type="journal article" date="2020" name="Int. J. Mol. Sci.">
        <title>Phage S144, A New Polyvalent Phage Infecting Salmonella spp. and Cronobacter sakazakii.</title>
        <authorList>
            <person name="Gambino M."/>
            <person name="Norgaard Sorensen A."/>
            <person name="Ahern S."/>
            <person name="Smyrlis G."/>
            <person name="Gencay Y.E."/>
            <person name="Hendrix H."/>
            <person name="Neve H."/>
            <person name="Noben J.P."/>
            <person name="Lavigne R."/>
            <person name="Brondsted L."/>
        </authorList>
    </citation>
    <scope>NUCLEOTIDE SEQUENCE [LARGE SCALE GENOMIC DNA]</scope>
</reference>
<organism evidence="1">
    <name type="scientific">Salmonella phage S144</name>
    <dbReference type="NCBI Taxonomy" id="2759179"/>
    <lineage>
        <taxon>Viruses</taxon>
        <taxon>Duplodnaviria</taxon>
        <taxon>Heunggongvirae</taxon>
        <taxon>Uroviricota</taxon>
        <taxon>Caudoviricetes</taxon>
        <taxon>Loughboroughvirus</taxon>
        <taxon>Loughboroughvirus ZCSE2</taxon>
    </lineage>
</organism>